<protein>
    <submittedName>
        <fullName evidence="2">Uncharacterized protein</fullName>
    </submittedName>
</protein>
<dbReference type="EMBL" id="RKLV01000001">
    <property type="protein sequence ID" value="MCX2817763.1"/>
    <property type="molecule type" value="Genomic_DNA"/>
</dbReference>
<proteinExistence type="predicted"/>
<dbReference type="Proteomes" id="UP001149411">
    <property type="component" value="Unassembled WGS sequence"/>
</dbReference>
<organism evidence="2 3">
    <name type="scientific">Halorutilus salinus</name>
    <dbReference type="NCBI Taxonomy" id="2487751"/>
    <lineage>
        <taxon>Archaea</taxon>
        <taxon>Methanobacteriati</taxon>
        <taxon>Methanobacteriota</taxon>
        <taxon>Stenosarchaea group</taxon>
        <taxon>Halobacteria</taxon>
        <taxon>Halorutilales</taxon>
        <taxon>Halorutilaceae</taxon>
        <taxon>Halorutilus</taxon>
    </lineage>
</organism>
<comment type="caution">
    <text evidence="2">The sequence shown here is derived from an EMBL/GenBank/DDBJ whole genome shotgun (WGS) entry which is preliminary data.</text>
</comment>
<evidence type="ECO:0000256" key="1">
    <source>
        <dbReference type="SAM" id="MobiDB-lite"/>
    </source>
</evidence>
<dbReference type="AlphaFoldDB" id="A0A9Q4GHG6"/>
<dbReference type="RefSeq" id="WP_266085232.1">
    <property type="nucleotide sequence ID" value="NZ_RKLV01000001.1"/>
</dbReference>
<reference evidence="2" key="1">
    <citation type="submission" date="2022-09" db="EMBL/GenBank/DDBJ databases">
        <title>Haloadaptaus new haloarchaeum isolated from saline soil.</title>
        <authorList>
            <person name="Duran-Viseras A."/>
            <person name="Sanchez-Porro C."/>
            <person name="Ventosa A."/>
        </authorList>
    </citation>
    <scope>NUCLEOTIDE SEQUENCE</scope>
    <source>
        <strain evidence="2">F3-133</strain>
    </source>
</reference>
<gene>
    <name evidence="2" type="ORF">EGH25_00085</name>
</gene>
<sequence>MLVEIKEMTNRYAVKHIDPGQTETNQEPKKPGCYVKPNDDGVTAPRQRWE</sequence>
<feature type="region of interest" description="Disordered" evidence="1">
    <location>
        <begin position="17"/>
        <end position="50"/>
    </location>
</feature>
<name>A0A9Q4GHG6_9EURY</name>
<evidence type="ECO:0000313" key="3">
    <source>
        <dbReference type="Proteomes" id="UP001149411"/>
    </source>
</evidence>
<evidence type="ECO:0000313" key="2">
    <source>
        <dbReference type="EMBL" id="MCX2817763.1"/>
    </source>
</evidence>
<keyword evidence="3" id="KW-1185">Reference proteome</keyword>
<accession>A0A9Q4GHG6</accession>